<keyword evidence="7" id="KW-0503">Monooxygenase</keyword>
<dbReference type="Proteomes" id="UP001162156">
    <property type="component" value="Unassembled WGS sequence"/>
</dbReference>
<evidence type="ECO:0008006" key="10">
    <source>
        <dbReference type="Google" id="ProtNLM"/>
    </source>
</evidence>
<evidence type="ECO:0000256" key="2">
    <source>
        <dbReference type="ARBA" id="ARBA00010617"/>
    </source>
</evidence>
<dbReference type="GO" id="GO:0020037">
    <property type="term" value="F:heme binding"/>
    <property type="evidence" value="ECO:0007669"/>
    <property type="project" value="InterPro"/>
</dbReference>
<comment type="caution">
    <text evidence="8">The sequence shown here is derived from an EMBL/GenBank/DDBJ whole genome shotgun (WGS) entry which is preliminary data.</text>
</comment>
<dbReference type="EMBL" id="JANEYF010004771">
    <property type="protein sequence ID" value="KAJ8930118.1"/>
    <property type="molecule type" value="Genomic_DNA"/>
</dbReference>
<evidence type="ECO:0000256" key="3">
    <source>
        <dbReference type="ARBA" id="ARBA00022617"/>
    </source>
</evidence>
<dbReference type="PANTHER" id="PTHR24279:SF120">
    <property type="entry name" value="CYTOCHROME P450"/>
    <property type="match status" value="1"/>
</dbReference>
<gene>
    <name evidence="8" type="ORF">NQ314_017114</name>
</gene>
<dbReference type="GO" id="GO:0016705">
    <property type="term" value="F:oxidoreductase activity, acting on paired donors, with incorporation or reduction of molecular oxygen"/>
    <property type="evidence" value="ECO:0007669"/>
    <property type="project" value="InterPro"/>
</dbReference>
<sequence>MFTGKTMAAALYFLAKYPKKQKRLREEVLKNLPEKNSPVTKEILSKSAYLKAVIKETTRIAPIAIGTLRTSVKDLVLSGYQIPKDVSKIIICSYII</sequence>
<keyword evidence="6" id="KW-0408">Iron</keyword>
<evidence type="ECO:0000256" key="4">
    <source>
        <dbReference type="ARBA" id="ARBA00022723"/>
    </source>
</evidence>
<name>A0AAV8WUC0_9CUCU</name>
<keyword evidence="4" id="KW-0479">Metal-binding</keyword>
<comment type="similarity">
    <text evidence="2">Belongs to the cytochrome P450 family.</text>
</comment>
<keyword evidence="5" id="KW-0560">Oxidoreductase</keyword>
<keyword evidence="9" id="KW-1185">Reference proteome</keyword>
<dbReference type="Gene3D" id="1.10.630.10">
    <property type="entry name" value="Cytochrome P450"/>
    <property type="match status" value="1"/>
</dbReference>
<evidence type="ECO:0000256" key="1">
    <source>
        <dbReference type="ARBA" id="ARBA00001971"/>
    </source>
</evidence>
<dbReference type="Pfam" id="PF00067">
    <property type="entry name" value="p450"/>
    <property type="match status" value="1"/>
</dbReference>
<protein>
    <recommendedName>
        <fullName evidence="10">Cytochrome P450</fullName>
    </recommendedName>
</protein>
<dbReference type="GO" id="GO:0004497">
    <property type="term" value="F:monooxygenase activity"/>
    <property type="evidence" value="ECO:0007669"/>
    <property type="project" value="UniProtKB-KW"/>
</dbReference>
<evidence type="ECO:0000256" key="7">
    <source>
        <dbReference type="ARBA" id="ARBA00023033"/>
    </source>
</evidence>
<comment type="cofactor">
    <cofactor evidence="1">
        <name>heme</name>
        <dbReference type="ChEBI" id="CHEBI:30413"/>
    </cofactor>
</comment>
<evidence type="ECO:0000313" key="9">
    <source>
        <dbReference type="Proteomes" id="UP001162156"/>
    </source>
</evidence>
<dbReference type="PANTHER" id="PTHR24279">
    <property type="entry name" value="CYTOCHROME P450"/>
    <property type="match status" value="1"/>
</dbReference>
<organism evidence="8 9">
    <name type="scientific">Rhamnusium bicolor</name>
    <dbReference type="NCBI Taxonomy" id="1586634"/>
    <lineage>
        <taxon>Eukaryota</taxon>
        <taxon>Metazoa</taxon>
        <taxon>Ecdysozoa</taxon>
        <taxon>Arthropoda</taxon>
        <taxon>Hexapoda</taxon>
        <taxon>Insecta</taxon>
        <taxon>Pterygota</taxon>
        <taxon>Neoptera</taxon>
        <taxon>Endopterygota</taxon>
        <taxon>Coleoptera</taxon>
        <taxon>Polyphaga</taxon>
        <taxon>Cucujiformia</taxon>
        <taxon>Chrysomeloidea</taxon>
        <taxon>Cerambycidae</taxon>
        <taxon>Lepturinae</taxon>
        <taxon>Rhagiini</taxon>
        <taxon>Rhamnusium</taxon>
    </lineage>
</organism>
<evidence type="ECO:0000256" key="5">
    <source>
        <dbReference type="ARBA" id="ARBA00023002"/>
    </source>
</evidence>
<dbReference type="GO" id="GO:0005506">
    <property type="term" value="F:iron ion binding"/>
    <property type="evidence" value="ECO:0007669"/>
    <property type="project" value="InterPro"/>
</dbReference>
<evidence type="ECO:0000313" key="8">
    <source>
        <dbReference type="EMBL" id="KAJ8930118.1"/>
    </source>
</evidence>
<proteinExistence type="inferred from homology"/>
<dbReference type="InterPro" id="IPR050479">
    <property type="entry name" value="CYP11_CYP27_families"/>
</dbReference>
<accession>A0AAV8WUC0</accession>
<dbReference type="AlphaFoldDB" id="A0AAV8WUC0"/>
<dbReference type="InterPro" id="IPR001128">
    <property type="entry name" value="Cyt_P450"/>
</dbReference>
<dbReference type="SUPFAM" id="SSF48264">
    <property type="entry name" value="Cytochrome P450"/>
    <property type="match status" value="1"/>
</dbReference>
<keyword evidence="3" id="KW-0349">Heme</keyword>
<dbReference type="InterPro" id="IPR036396">
    <property type="entry name" value="Cyt_P450_sf"/>
</dbReference>
<reference evidence="8" key="1">
    <citation type="journal article" date="2023" name="Insect Mol. Biol.">
        <title>Genome sequencing provides insights into the evolution of gene families encoding plant cell wall-degrading enzymes in longhorned beetles.</title>
        <authorList>
            <person name="Shin N.R."/>
            <person name="Okamura Y."/>
            <person name="Kirsch R."/>
            <person name="Pauchet Y."/>
        </authorList>
    </citation>
    <scope>NUCLEOTIDE SEQUENCE</scope>
    <source>
        <strain evidence="8">RBIC_L_NR</strain>
    </source>
</reference>
<evidence type="ECO:0000256" key="6">
    <source>
        <dbReference type="ARBA" id="ARBA00023004"/>
    </source>
</evidence>